<dbReference type="Proteomes" id="UP000265520">
    <property type="component" value="Unassembled WGS sequence"/>
</dbReference>
<dbReference type="EMBL" id="LXQA011092675">
    <property type="protein sequence ID" value="MCI84502.1"/>
    <property type="molecule type" value="Genomic_DNA"/>
</dbReference>
<evidence type="ECO:0000256" key="1">
    <source>
        <dbReference type="SAM" id="MobiDB-lite"/>
    </source>
</evidence>
<proteinExistence type="predicted"/>
<feature type="region of interest" description="Disordered" evidence="1">
    <location>
        <begin position="22"/>
        <end position="73"/>
    </location>
</feature>
<keyword evidence="3" id="KW-1185">Reference proteome</keyword>
<evidence type="ECO:0000313" key="2">
    <source>
        <dbReference type="EMBL" id="MCI84502.1"/>
    </source>
</evidence>
<name>A0A392VAM6_9FABA</name>
<reference evidence="2 3" key="1">
    <citation type="journal article" date="2018" name="Front. Plant Sci.">
        <title>Red Clover (Trifolium pratense) and Zigzag Clover (T. medium) - A Picture of Genomic Similarities and Differences.</title>
        <authorList>
            <person name="Dluhosova J."/>
            <person name="Istvanek J."/>
            <person name="Nedelnik J."/>
            <person name="Repkova J."/>
        </authorList>
    </citation>
    <scope>NUCLEOTIDE SEQUENCE [LARGE SCALE GENOMIC DNA]</scope>
    <source>
        <strain evidence="3">cv. 10/8</strain>
        <tissue evidence="2">Leaf</tissue>
    </source>
</reference>
<accession>A0A392VAM6</accession>
<evidence type="ECO:0000313" key="3">
    <source>
        <dbReference type="Proteomes" id="UP000265520"/>
    </source>
</evidence>
<feature type="non-terminal residue" evidence="2">
    <location>
        <position position="1"/>
    </location>
</feature>
<protein>
    <submittedName>
        <fullName evidence="2">Uncharacterized protein</fullName>
    </submittedName>
</protein>
<dbReference type="AlphaFoldDB" id="A0A392VAM6"/>
<feature type="non-terminal residue" evidence="2">
    <location>
        <position position="73"/>
    </location>
</feature>
<organism evidence="2 3">
    <name type="scientific">Trifolium medium</name>
    <dbReference type="NCBI Taxonomy" id="97028"/>
    <lineage>
        <taxon>Eukaryota</taxon>
        <taxon>Viridiplantae</taxon>
        <taxon>Streptophyta</taxon>
        <taxon>Embryophyta</taxon>
        <taxon>Tracheophyta</taxon>
        <taxon>Spermatophyta</taxon>
        <taxon>Magnoliopsida</taxon>
        <taxon>eudicotyledons</taxon>
        <taxon>Gunneridae</taxon>
        <taxon>Pentapetalae</taxon>
        <taxon>rosids</taxon>
        <taxon>fabids</taxon>
        <taxon>Fabales</taxon>
        <taxon>Fabaceae</taxon>
        <taxon>Papilionoideae</taxon>
        <taxon>50 kb inversion clade</taxon>
        <taxon>NPAAA clade</taxon>
        <taxon>Hologalegina</taxon>
        <taxon>IRL clade</taxon>
        <taxon>Trifolieae</taxon>
        <taxon>Trifolium</taxon>
    </lineage>
</organism>
<comment type="caution">
    <text evidence="2">The sequence shown here is derived from an EMBL/GenBank/DDBJ whole genome shotgun (WGS) entry which is preliminary data.</text>
</comment>
<sequence>VIRLVVGVSDNVAASTRAKFWSDDEGDKAPEKETPKNVQENVVPDTPEANVRSEKEKTPENVMHGDASDTNTV</sequence>